<gene>
    <name evidence="2" type="ORF">IAD06_01055</name>
</gene>
<reference evidence="2" key="1">
    <citation type="submission" date="2020-10" db="EMBL/GenBank/DDBJ databases">
        <authorList>
            <person name="Gilroy R."/>
        </authorList>
    </citation>
    <scope>NUCLEOTIDE SEQUENCE</scope>
    <source>
        <strain evidence="2">21143</strain>
    </source>
</reference>
<dbReference type="InterPro" id="IPR029044">
    <property type="entry name" value="Nucleotide-diphossugar_trans"/>
</dbReference>
<protein>
    <submittedName>
        <fullName evidence="2">Glycosyltransferase</fullName>
    </submittedName>
</protein>
<dbReference type="Pfam" id="PF00535">
    <property type="entry name" value="Glycos_transf_2"/>
    <property type="match status" value="1"/>
</dbReference>
<organism evidence="2 3">
    <name type="scientific">Candidatus Caccoplasma intestinavium</name>
    <dbReference type="NCBI Taxonomy" id="2840716"/>
    <lineage>
        <taxon>Bacteria</taxon>
        <taxon>Pseudomonadati</taxon>
        <taxon>Bacteroidota</taxon>
        <taxon>Bacteroidia</taxon>
        <taxon>Bacteroidales</taxon>
        <taxon>Bacteroidaceae</taxon>
        <taxon>Bacteroidaceae incertae sedis</taxon>
        <taxon>Candidatus Caccoplasma</taxon>
    </lineage>
</organism>
<name>A0A9D1GEB9_9BACT</name>
<evidence type="ECO:0000313" key="3">
    <source>
        <dbReference type="Proteomes" id="UP000886722"/>
    </source>
</evidence>
<dbReference type="InterPro" id="IPR001173">
    <property type="entry name" value="Glyco_trans_2-like"/>
</dbReference>
<proteinExistence type="predicted"/>
<comment type="caution">
    <text evidence="2">The sequence shown here is derived from an EMBL/GenBank/DDBJ whole genome shotgun (WGS) entry which is preliminary data.</text>
</comment>
<dbReference type="EMBL" id="DVKT01000006">
    <property type="protein sequence ID" value="HIT38614.1"/>
    <property type="molecule type" value="Genomic_DNA"/>
</dbReference>
<dbReference type="Gene3D" id="3.90.550.10">
    <property type="entry name" value="Spore Coat Polysaccharide Biosynthesis Protein SpsA, Chain A"/>
    <property type="match status" value="1"/>
</dbReference>
<evidence type="ECO:0000313" key="2">
    <source>
        <dbReference type="EMBL" id="HIT38614.1"/>
    </source>
</evidence>
<dbReference type="AlphaFoldDB" id="A0A9D1GEB9"/>
<reference evidence="2" key="2">
    <citation type="journal article" date="2021" name="PeerJ">
        <title>Extensive microbial diversity within the chicken gut microbiome revealed by metagenomics and culture.</title>
        <authorList>
            <person name="Gilroy R."/>
            <person name="Ravi A."/>
            <person name="Getino M."/>
            <person name="Pursley I."/>
            <person name="Horton D.L."/>
            <person name="Alikhan N.F."/>
            <person name="Baker D."/>
            <person name="Gharbi K."/>
            <person name="Hall N."/>
            <person name="Watson M."/>
            <person name="Adriaenssens E.M."/>
            <person name="Foster-Nyarko E."/>
            <person name="Jarju S."/>
            <person name="Secka A."/>
            <person name="Antonio M."/>
            <person name="Oren A."/>
            <person name="Chaudhuri R.R."/>
            <person name="La Ragione R."/>
            <person name="Hildebrand F."/>
            <person name="Pallen M.J."/>
        </authorList>
    </citation>
    <scope>NUCLEOTIDE SEQUENCE</scope>
    <source>
        <strain evidence="2">21143</strain>
    </source>
</reference>
<dbReference type="Proteomes" id="UP000886722">
    <property type="component" value="Unassembled WGS sequence"/>
</dbReference>
<accession>A0A9D1GEB9</accession>
<dbReference type="SUPFAM" id="SSF53448">
    <property type="entry name" value="Nucleotide-diphospho-sugar transferases"/>
    <property type="match status" value="1"/>
</dbReference>
<dbReference type="CDD" id="cd00761">
    <property type="entry name" value="Glyco_tranf_GTA_type"/>
    <property type="match status" value="1"/>
</dbReference>
<evidence type="ECO:0000259" key="1">
    <source>
        <dbReference type="Pfam" id="PF00535"/>
    </source>
</evidence>
<sequence length="262" mass="31521">MRRKLIRKYKKAKVDFELSRKKFIRYFHLSMKARFCGVRDIPYKEIPIVINNFNRLETLLKLLHSLEVRGYKNIYIIDNWSSYPPLLDYYRECPYTVYLLHKNVGHLAVWETGIYKQFTDSYFAYTDSDLEIHPDCPDDFMEKFVSLLKKYPKALKAGFSICIDDLPDCYLLKDKVRAWESQFWKQEVEPNVFLAPIDTTFAVYKPYFKGELIDFDYVYFRMGFPYSVRHLPWYVDSGNPSEEERYYIGHLKTSTHWSEQSK</sequence>
<feature type="domain" description="Glycosyltransferase 2-like" evidence="1">
    <location>
        <begin position="48"/>
        <end position="144"/>
    </location>
</feature>